<evidence type="ECO:0000313" key="2">
    <source>
        <dbReference type="Proteomes" id="UP001202328"/>
    </source>
</evidence>
<accession>A0AAD4SBK1</accession>
<name>A0AAD4SBK1_9MAGN</name>
<keyword evidence="2" id="KW-1185">Reference proteome</keyword>
<evidence type="ECO:0000313" key="1">
    <source>
        <dbReference type="EMBL" id="KAI3885134.1"/>
    </source>
</evidence>
<protein>
    <submittedName>
        <fullName evidence="1">Uncharacterized protein</fullName>
    </submittedName>
</protein>
<dbReference type="AlphaFoldDB" id="A0AAD4SBK1"/>
<sequence length="108" mass="11866">MKSASDVTQGVSREPTDLQRVLQDLDVIAVNNVLGQGMNLKKKHAIDICWCPSKKQTFNTEPILPPYTARSDHVERALKILDTLGYDKNQGGRKTSYSLGLAGSLLPV</sequence>
<dbReference type="EMBL" id="JAJJMB010012161">
    <property type="protein sequence ID" value="KAI3885134.1"/>
    <property type="molecule type" value="Genomic_DNA"/>
</dbReference>
<reference evidence="1" key="1">
    <citation type="submission" date="2022-04" db="EMBL/GenBank/DDBJ databases">
        <title>A functionally conserved STORR gene fusion in Papaver species that diverged 16.8 million years ago.</title>
        <authorList>
            <person name="Catania T."/>
        </authorList>
    </citation>
    <scope>NUCLEOTIDE SEQUENCE</scope>
    <source>
        <strain evidence="1">S-188037</strain>
    </source>
</reference>
<proteinExistence type="predicted"/>
<dbReference type="Proteomes" id="UP001202328">
    <property type="component" value="Unassembled WGS sequence"/>
</dbReference>
<comment type="caution">
    <text evidence="1">The sequence shown here is derived from an EMBL/GenBank/DDBJ whole genome shotgun (WGS) entry which is preliminary data.</text>
</comment>
<organism evidence="1 2">
    <name type="scientific">Papaver atlanticum</name>
    <dbReference type="NCBI Taxonomy" id="357466"/>
    <lineage>
        <taxon>Eukaryota</taxon>
        <taxon>Viridiplantae</taxon>
        <taxon>Streptophyta</taxon>
        <taxon>Embryophyta</taxon>
        <taxon>Tracheophyta</taxon>
        <taxon>Spermatophyta</taxon>
        <taxon>Magnoliopsida</taxon>
        <taxon>Ranunculales</taxon>
        <taxon>Papaveraceae</taxon>
        <taxon>Papaveroideae</taxon>
        <taxon>Papaver</taxon>
    </lineage>
</organism>
<gene>
    <name evidence="1" type="ORF">MKW98_002526</name>
</gene>